<evidence type="ECO:0000313" key="2">
    <source>
        <dbReference type="EMBL" id="MET3693620.1"/>
    </source>
</evidence>
<feature type="region of interest" description="Disordered" evidence="1">
    <location>
        <begin position="42"/>
        <end position="82"/>
    </location>
</feature>
<dbReference type="Proteomes" id="UP001549145">
    <property type="component" value="Unassembled WGS sequence"/>
</dbReference>
<keyword evidence="3" id="KW-1185">Reference proteome</keyword>
<name>A0ABV2L9W6_9HYPH</name>
<dbReference type="EMBL" id="JBEPMM010000009">
    <property type="protein sequence ID" value="MET3693620.1"/>
    <property type="molecule type" value="Genomic_DNA"/>
</dbReference>
<protein>
    <submittedName>
        <fullName evidence="2">Uncharacterized protein</fullName>
    </submittedName>
</protein>
<comment type="caution">
    <text evidence="2">The sequence shown here is derived from an EMBL/GenBank/DDBJ whole genome shotgun (WGS) entry which is preliminary data.</text>
</comment>
<reference evidence="2 3" key="1">
    <citation type="submission" date="2024-06" db="EMBL/GenBank/DDBJ databases">
        <title>Genomic Encyclopedia of Type Strains, Phase IV (KMG-IV): sequencing the most valuable type-strain genomes for metagenomic binning, comparative biology and taxonomic classification.</title>
        <authorList>
            <person name="Goeker M."/>
        </authorList>
    </citation>
    <scope>NUCLEOTIDE SEQUENCE [LARGE SCALE GENOMIC DNA]</scope>
    <source>
        <strain evidence="2 3">DSM 21331</strain>
    </source>
</reference>
<accession>A0ABV2L9W6</accession>
<gene>
    <name evidence="2" type="ORF">ABID43_003171</name>
</gene>
<evidence type="ECO:0000313" key="3">
    <source>
        <dbReference type="Proteomes" id="UP001549145"/>
    </source>
</evidence>
<evidence type="ECO:0000256" key="1">
    <source>
        <dbReference type="SAM" id="MobiDB-lite"/>
    </source>
</evidence>
<organism evidence="2 3">
    <name type="scientific">Methylobacterium goesingense</name>
    <dbReference type="NCBI Taxonomy" id="243690"/>
    <lineage>
        <taxon>Bacteria</taxon>
        <taxon>Pseudomonadati</taxon>
        <taxon>Pseudomonadota</taxon>
        <taxon>Alphaproteobacteria</taxon>
        <taxon>Hyphomicrobiales</taxon>
        <taxon>Methylobacteriaceae</taxon>
        <taxon>Methylobacterium</taxon>
    </lineage>
</organism>
<proteinExistence type="predicted"/>
<dbReference type="RefSeq" id="WP_354465764.1">
    <property type="nucleotide sequence ID" value="NZ_JBEPMM010000009.1"/>
</dbReference>
<sequence>MDTRRLARPAIGSSRIRMRLVCALGIGIAPLPASAQYMALTVPPRPDTPSALSPEPRKPVPPAARPADHAFDGHLPNQRTGVGRQRVVRDICIGCDR</sequence>